<dbReference type="Proteomes" id="UP001156973">
    <property type="component" value="Segment"/>
</dbReference>
<protein>
    <submittedName>
        <fullName evidence="1">Glycosyltransferase</fullName>
    </submittedName>
</protein>
<evidence type="ECO:0000313" key="2">
    <source>
        <dbReference type="Proteomes" id="UP001156973"/>
    </source>
</evidence>
<dbReference type="SUPFAM" id="SSF53448">
    <property type="entry name" value="Nucleotide-diphospho-sugar transferases"/>
    <property type="match status" value="1"/>
</dbReference>
<organism evidence="1 2">
    <name type="scientific">Nitrososphaeria virus YSH_922147</name>
    <dbReference type="NCBI Taxonomy" id="3071323"/>
    <lineage>
        <taxon>Viruses</taxon>
        <taxon>Duplodnaviria</taxon>
        <taxon>Heunggongvirae</taxon>
        <taxon>Uroviricota</taxon>
        <taxon>Caudoviricetes</taxon>
        <taxon>Juravirales</taxon>
        <taxon>Yangangviridae</taxon>
        <taxon>Mathaucavirus</taxon>
        <taxon>Mathaucavirus yangshanense</taxon>
    </lineage>
</organism>
<evidence type="ECO:0000313" key="1">
    <source>
        <dbReference type="EMBL" id="UVF62440.1"/>
    </source>
</evidence>
<proteinExistence type="predicted"/>
<keyword evidence="2" id="KW-1185">Reference proteome</keyword>
<dbReference type="KEGG" id="vg:80544991"/>
<sequence length="236" mass="27852">MVNPLFFRASPRGNIEEVERHNSENEKICDVLYVRYAFEFDAYKFARDYFLEHEEYDYFIIATDDIVVKPEHLIQLLKDLDDDEKPVLSGMMNVDQHEYNLENGNLNICQCLALKDRKLRQYDWMKRRDLPSDNIFQMKFSGFPLMAIRRDVVSLTPFAADGVFKGKDMKFGASLDFVFCWFCHEMGIPIFVDKRIDMQHLRTSGIHQAGERKKEVWLNDRMIQFGLNPINSLLES</sequence>
<dbReference type="Gene3D" id="3.90.550.50">
    <property type="match status" value="1"/>
</dbReference>
<reference evidence="1 2" key="1">
    <citation type="submission" date="2022-05" db="EMBL/GenBank/DDBJ databases">
        <title>Diverse viruses of marine archaea discovered using metagenomics.</title>
        <authorList>
            <person name="Zhou Y."/>
        </authorList>
    </citation>
    <scope>NUCLEOTIDE SEQUENCE [LARGE SCALE GENOMIC DNA]</scope>
    <source>
        <strain evidence="1">YSH_922147</strain>
    </source>
</reference>
<dbReference type="InterPro" id="IPR029044">
    <property type="entry name" value="Nucleotide-diphossugar_trans"/>
</dbReference>
<accession>A0A976YF17</accession>
<name>A0A976YF17_9CAUD</name>
<dbReference type="EMBL" id="ON649701">
    <property type="protein sequence ID" value="UVF62440.1"/>
    <property type="molecule type" value="Genomic_DNA"/>
</dbReference>